<dbReference type="Pfam" id="PF04402">
    <property type="entry name" value="SIMPL"/>
    <property type="match status" value="1"/>
</dbReference>
<dbReference type="Proteomes" id="UP001371218">
    <property type="component" value="Unassembled WGS sequence"/>
</dbReference>
<dbReference type="InterPro" id="IPR007497">
    <property type="entry name" value="SIMPL/DUF541"/>
</dbReference>
<evidence type="ECO:0000313" key="3">
    <source>
        <dbReference type="EMBL" id="MEK8032770.1"/>
    </source>
</evidence>
<feature type="chain" id="PRO_5046591914" evidence="2">
    <location>
        <begin position="21"/>
        <end position="234"/>
    </location>
</feature>
<dbReference type="Gene3D" id="3.30.110.170">
    <property type="entry name" value="Protein of unknown function (DUF541), domain 1"/>
    <property type="match status" value="1"/>
</dbReference>
<dbReference type="Gene3D" id="3.30.70.2970">
    <property type="entry name" value="Protein of unknown function (DUF541), domain 2"/>
    <property type="match status" value="1"/>
</dbReference>
<evidence type="ECO:0000256" key="1">
    <source>
        <dbReference type="SAM" id="MobiDB-lite"/>
    </source>
</evidence>
<gene>
    <name evidence="3" type="ORF">AACH06_18265</name>
</gene>
<dbReference type="InterPro" id="IPR052022">
    <property type="entry name" value="26kDa_periplasmic_antigen"/>
</dbReference>
<comment type="caution">
    <text evidence="3">The sequence shown here is derived from an EMBL/GenBank/DDBJ whole genome shotgun (WGS) entry which is preliminary data.</text>
</comment>
<accession>A0ABU9BS31</accession>
<proteinExistence type="predicted"/>
<feature type="compositionally biased region" description="Polar residues" evidence="1">
    <location>
        <begin position="222"/>
        <end position="234"/>
    </location>
</feature>
<feature type="region of interest" description="Disordered" evidence="1">
    <location>
        <begin position="210"/>
        <end position="234"/>
    </location>
</feature>
<feature type="signal peptide" evidence="2">
    <location>
        <begin position="1"/>
        <end position="20"/>
    </location>
</feature>
<dbReference type="PANTHER" id="PTHR34387">
    <property type="entry name" value="SLR1258 PROTEIN"/>
    <property type="match status" value="1"/>
</dbReference>
<name>A0ABU9BS31_9BURK</name>
<protein>
    <submittedName>
        <fullName evidence="3">SIMPL domain-containing protein</fullName>
    </submittedName>
</protein>
<evidence type="ECO:0000313" key="4">
    <source>
        <dbReference type="Proteomes" id="UP001371218"/>
    </source>
</evidence>
<keyword evidence="2" id="KW-0732">Signal</keyword>
<dbReference type="EMBL" id="JBBUTG010000012">
    <property type="protein sequence ID" value="MEK8032770.1"/>
    <property type="molecule type" value="Genomic_DNA"/>
</dbReference>
<keyword evidence="4" id="KW-1185">Reference proteome</keyword>
<dbReference type="RefSeq" id="WP_341427192.1">
    <property type="nucleotide sequence ID" value="NZ_JBBUTG010000012.1"/>
</dbReference>
<dbReference type="PANTHER" id="PTHR34387:SF1">
    <property type="entry name" value="PERIPLASMIC IMMUNOGENIC PROTEIN"/>
    <property type="match status" value="1"/>
</dbReference>
<reference evidence="3 4" key="1">
    <citation type="submission" date="2024-04" db="EMBL/GenBank/DDBJ databases">
        <title>Novel species of the genus Ideonella isolated from streams.</title>
        <authorList>
            <person name="Lu H."/>
        </authorList>
    </citation>
    <scope>NUCLEOTIDE SEQUENCE [LARGE SCALE GENOMIC DNA]</scope>
    <source>
        <strain evidence="3 4">DXS29W</strain>
    </source>
</reference>
<sequence length="234" mass="24288">MAAAFLVAAAPVLASAQAPAAASPAPEGVLSITSSATVDVPHDWMMLTLSANREGVDATAVQTQLKQALDAAMAEARKVAKPGQVELQSGAFSVQPRYNQKGQANGWQGRTELTIEGRDMAAIAQLSGRISSMTILRVDYGLSREAREKVEGEVSAQAVARFRARAADLAKQFGYAGYAIREVNVATDGSAPPPQPYARGMMAAKAEMADGPLATEPGKGTVSASVSGSVQMKP</sequence>
<evidence type="ECO:0000256" key="2">
    <source>
        <dbReference type="SAM" id="SignalP"/>
    </source>
</evidence>
<organism evidence="3 4">
    <name type="scientific">Ideonella lacteola</name>
    <dbReference type="NCBI Taxonomy" id="2984193"/>
    <lineage>
        <taxon>Bacteria</taxon>
        <taxon>Pseudomonadati</taxon>
        <taxon>Pseudomonadota</taxon>
        <taxon>Betaproteobacteria</taxon>
        <taxon>Burkholderiales</taxon>
        <taxon>Sphaerotilaceae</taxon>
        <taxon>Ideonella</taxon>
    </lineage>
</organism>